<feature type="region of interest" description="Disordered" evidence="1">
    <location>
        <begin position="37"/>
        <end position="65"/>
    </location>
</feature>
<dbReference type="AlphaFoldDB" id="A0A0A9B0I9"/>
<reference evidence="2" key="1">
    <citation type="submission" date="2014-09" db="EMBL/GenBank/DDBJ databases">
        <authorList>
            <person name="Magalhaes I.L.F."/>
            <person name="Oliveira U."/>
            <person name="Santos F.R."/>
            <person name="Vidigal T.H.D.A."/>
            <person name="Brescovit A.D."/>
            <person name="Santos A.J."/>
        </authorList>
    </citation>
    <scope>NUCLEOTIDE SEQUENCE</scope>
    <source>
        <tissue evidence="2">Shoot tissue taken approximately 20 cm above the soil surface</tissue>
    </source>
</reference>
<feature type="region of interest" description="Disordered" evidence="1">
    <location>
        <begin position="1"/>
        <end position="23"/>
    </location>
</feature>
<evidence type="ECO:0000313" key="2">
    <source>
        <dbReference type="EMBL" id="JAD57509.1"/>
    </source>
</evidence>
<evidence type="ECO:0000256" key="1">
    <source>
        <dbReference type="SAM" id="MobiDB-lite"/>
    </source>
</evidence>
<sequence length="65" mass="7115">MPQHPRARASRNRCKPSSSLFPPGSCSRCAICSPRCRSCSKPVPPAAPPPPYNRNHEPAPRLQLP</sequence>
<dbReference type="EMBL" id="GBRH01240386">
    <property type="protein sequence ID" value="JAD57509.1"/>
    <property type="molecule type" value="Transcribed_RNA"/>
</dbReference>
<feature type="compositionally biased region" description="Pro residues" evidence="1">
    <location>
        <begin position="42"/>
        <end position="52"/>
    </location>
</feature>
<protein>
    <submittedName>
        <fullName evidence="2">Uncharacterized protein</fullName>
    </submittedName>
</protein>
<organism evidence="2">
    <name type="scientific">Arundo donax</name>
    <name type="common">Giant reed</name>
    <name type="synonym">Donax arundinaceus</name>
    <dbReference type="NCBI Taxonomy" id="35708"/>
    <lineage>
        <taxon>Eukaryota</taxon>
        <taxon>Viridiplantae</taxon>
        <taxon>Streptophyta</taxon>
        <taxon>Embryophyta</taxon>
        <taxon>Tracheophyta</taxon>
        <taxon>Spermatophyta</taxon>
        <taxon>Magnoliopsida</taxon>
        <taxon>Liliopsida</taxon>
        <taxon>Poales</taxon>
        <taxon>Poaceae</taxon>
        <taxon>PACMAD clade</taxon>
        <taxon>Arundinoideae</taxon>
        <taxon>Arundineae</taxon>
        <taxon>Arundo</taxon>
    </lineage>
</organism>
<reference evidence="2" key="2">
    <citation type="journal article" date="2015" name="Data Brief">
        <title>Shoot transcriptome of the giant reed, Arundo donax.</title>
        <authorList>
            <person name="Barrero R.A."/>
            <person name="Guerrero F.D."/>
            <person name="Moolhuijzen P."/>
            <person name="Goolsby J.A."/>
            <person name="Tidwell J."/>
            <person name="Bellgard S.E."/>
            <person name="Bellgard M.I."/>
        </authorList>
    </citation>
    <scope>NUCLEOTIDE SEQUENCE</scope>
    <source>
        <tissue evidence="2">Shoot tissue taken approximately 20 cm above the soil surface</tissue>
    </source>
</reference>
<name>A0A0A9B0I9_ARUDO</name>
<accession>A0A0A9B0I9</accession>
<feature type="compositionally biased region" description="Basic residues" evidence="1">
    <location>
        <begin position="1"/>
        <end position="14"/>
    </location>
</feature>
<proteinExistence type="predicted"/>